<reference evidence="1" key="2">
    <citation type="submission" date="2019-02" db="EMBL/GenBank/DDBJ databases">
        <authorList>
            <person name="Chen S.-C."/>
            <person name="Chien H.-H."/>
            <person name="Lai M.-C."/>
        </authorList>
    </citation>
    <scope>NUCLEOTIDE SEQUENCE</scope>
    <source>
        <strain evidence="1">N2F9704</strain>
    </source>
</reference>
<name>A0A8A3S7A8_9EURY</name>
<accession>A0A8A3S7A8</accession>
<keyword evidence="2" id="KW-1185">Reference proteome</keyword>
<reference evidence="1" key="1">
    <citation type="journal article" date="2001" name="Int. J. Syst. Evol. Microbiol.">
        <title>Methanofollis aquaemaris sp. nov., a methanogen isolated from an aquaculture fish pond.</title>
        <authorList>
            <person name="Lai M.C."/>
            <person name="Chen S.C."/>
        </authorList>
    </citation>
    <scope>NUCLEOTIDE SEQUENCE</scope>
    <source>
        <strain evidence="1">N2F9704</strain>
    </source>
</reference>
<sequence>MQRLLNEFFTPEECEMVERARRARVETQYYVAGDVSGTYAERLAQQVPRFLVKCRGIVDGLNEREVQALRERYRVLIEESGERQ</sequence>
<dbReference type="GeneID" id="76424721"/>
<gene>
    <name evidence="1" type="ORF">RJ40_10090</name>
</gene>
<dbReference type="EMBL" id="CP036172">
    <property type="protein sequence ID" value="QSZ67823.1"/>
    <property type="molecule type" value="Genomic_DNA"/>
</dbReference>
<proteinExistence type="predicted"/>
<protein>
    <submittedName>
        <fullName evidence="1">Uncharacterized protein</fullName>
    </submittedName>
</protein>
<organism evidence="1 2">
    <name type="scientific">Methanofollis aquaemaris</name>
    <dbReference type="NCBI Taxonomy" id="126734"/>
    <lineage>
        <taxon>Archaea</taxon>
        <taxon>Methanobacteriati</taxon>
        <taxon>Methanobacteriota</taxon>
        <taxon>Stenosarchaea group</taxon>
        <taxon>Methanomicrobia</taxon>
        <taxon>Methanomicrobiales</taxon>
        <taxon>Methanomicrobiaceae</taxon>
        <taxon>Methanofollis</taxon>
    </lineage>
</organism>
<dbReference type="RefSeq" id="WP_265580742.1">
    <property type="nucleotide sequence ID" value="NZ_CP036172.1"/>
</dbReference>
<dbReference type="KEGG" id="maqe:RJ40_10090"/>
<dbReference type="Proteomes" id="UP001042704">
    <property type="component" value="Chromosome"/>
</dbReference>
<evidence type="ECO:0000313" key="1">
    <source>
        <dbReference type="EMBL" id="QSZ67823.1"/>
    </source>
</evidence>
<evidence type="ECO:0000313" key="2">
    <source>
        <dbReference type="Proteomes" id="UP001042704"/>
    </source>
</evidence>
<dbReference type="AlphaFoldDB" id="A0A8A3S7A8"/>